<gene>
    <name evidence="2" type="ORF">PPENT_87.1.T1630002</name>
</gene>
<dbReference type="AlphaFoldDB" id="A0A8S1YBZ9"/>
<keyword evidence="3" id="KW-1185">Reference proteome</keyword>
<organism evidence="2 3">
    <name type="scientific">Paramecium pentaurelia</name>
    <dbReference type="NCBI Taxonomy" id="43138"/>
    <lineage>
        <taxon>Eukaryota</taxon>
        <taxon>Sar</taxon>
        <taxon>Alveolata</taxon>
        <taxon>Ciliophora</taxon>
        <taxon>Intramacronucleata</taxon>
        <taxon>Oligohymenophorea</taxon>
        <taxon>Peniculida</taxon>
        <taxon>Parameciidae</taxon>
        <taxon>Paramecium</taxon>
    </lineage>
</organism>
<evidence type="ECO:0000256" key="1">
    <source>
        <dbReference type="SAM" id="Phobius"/>
    </source>
</evidence>
<sequence>MFSKGIAYFGRLIVLFGISYLKVNIGNILIFLFPQLLYKNNQQQKHQDSELNTRLMGVNQQKQRFDIQSKNQRKLFNMIIYFGFIKIQIPKVFFKSNQLMYQQLIVFIQISIHKLVTCLKFLVIEQVFFAKGMIIFIMELIQ</sequence>
<accession>A0A8S1YBZ9</accession>
<feature type="transmembrane region" description="Helical" evidence="1">
    <location>
        <begin position="115"/>
        <end position="138"/>
    </location>
</feature>
<keyword evidence="1" id="KW-0472">Membrane</keyword>
<name>A0A8S1YBZ9_9CILI</name>
<feature type="transmembrane region" description="Helical" evidence="1">
    <location>
        <begin position="75"/>
        <end position="94"/>
    </location>
</feature>
<dbReference type="Proteomes" id="UP000689195">
    <property type="component" value="Unassembled WGS sequence"/>
</dbReference>
<protein>
    <recommendedName>
        <fullName evidence="4">Transmembrane protein</fullName>
    </recommendedName>
</protein>
<keyword evidence="1" id="KW-1133">Transmembrane helix</keyword>
<proteinExistence type="predicted"/>
<evidence type="ECO:0000313" key="2">
    <source>
        <dbReference type="EMBL" id="CAD8211289.1"/>
    </source>
</evidence>
<feature type="transmembrane region" description="Helical" evidence="1">
    <location>
        <begin position="12"/>
        <end position="33"/>
    </location>
</feature>
<keyword evidence="1" id="KW-0812">Transmembrane</keyword>
<evidence type="ECO:0000313" key="3">
    <source>
        <dbReference type="Proteomes" id="UP000689195"/>
    </source>
</evidence>
<dbReference type="EMBL" id="CAJJDO010000163">
    <property type="protein sequence ID" value="CAD8211289.1"/>
    <property type="molecule type" value="Genomic_DNA"/>
</dbReference>
<evidence type="ECO:0008006" key="4">
    <source>
        <dbReference type="Google" id="ProtNLM"/>
    </source>
</evidence>
<reference evidence="2" key="1">
    <citation type="submission" date="2021-01" db="EMBL/GenBank/DDBJ databases">
        <authorList>
            <consortium name="Genoscope - CEA"/>
            <person name="William W."/>
        </authorList>
    </citation>
    <scope>NUCLEOTIDE SEQUENCE</scope>
</reference>
<comment type="caution">
    <text evidence="2">The sequence shown here is derived from an EMBL/GenBank/DDBJ whole genome shotgun (WGS) entry which is preliminary data.</text>
</comment>